<evidence type="ECO:0000313" key="1">
    <source>
        <dbReference type="EMBL" id="CAH1435854.1"/>
    </source>
</evidence>
<dbReference type="EMBL" id="CAKMRJ010004445">
    <property type="protein sequence ID" value="CAH1435854.1"/>
    <property type="molecule type" value="Genomic_DNA"/>
</dbReference>
<dbReference type="AlphaFoldDB" id="A0AAU9NBJ9"/>
<sequence>MKLFSQTKSPTHTDDFAIPPVNFRPFFSLELLRLPSTTNSSISVDIASISDDSGISFRPVASTPATVWPSFSFSHDSNLDSLTDFLSISCLSTTTATTILSNFFPATTTTIVLFSGHSVNKECWKKQLVKNRGGTHNYGSASFKNNALVAKVTLQTQHIADSGGNLNFIDWITLFENVLGGRRGHVRGITFHSGYKCSLPVVVTVTVTNAATNTGTY</sequence>
<keyword evidence="2" id="KW-1185">Reference proteome</keyword>
<organism evidence="1 2">
    <name type="scientific">Lactuca virosa</name>
    <dbReference type="NCBI Taxonomy" id="75947"/>
    <lineage>
        <taxon>Eukaryota</taxon>
        <taxon>Viridiplantae</taxon>
        <taxon>Streptophyta</taxon>
        <taxon>Embryophyta</taxon>
        <taxon>Tracheophyta</taxon>
        <taxon>Spermatophyta</taxon>
        <taxon>Magnoliopsida</taxon>
        <taxon>eudicotyledons</taxon>
        <taxon>Gunneridae</taxon>
        <taxon>Pentapetalae</taxon>
        <taxon>asterids</taxon>
        <taxon>campanulids</taxon>
        <taxon>Asterales</taxon>
        <taxon>Asteraceae</taxon>
        <taxon>Cichorioideae</taxon>
        <taxon>Cichorieae</taxon>
        <taxon>Lactucinae</taxon>
        <taxon>Lactuca</taxon>
    </lineage>
</organism>
<reference evidence="1 2" key="1">
    <citation type="submission" date="2022-01" db="EMBL/GenBank/DDBJ databases">
        <authorList>
            <person name="Xiong W."/>
            <person name="Schranz E."/>
        </authorList>
    </citation>
    <scope>NUCLEOTIDE SEQUENCE [LARGE SCALE GENOMIC DNA]</scope>
</reference>
<gene>
    <name evidence="1" type="ORF">LVIROSA_LOCUS22261</name>
</gene>
<accession>A0AAU9NBJ9</accession>
<proteinExistence type="predicted"/>
<dbReference type="Proteomes" id="UP001157418">
    <property type="component" value="Unassembled WGS sequence"/>
</dbReference>
<comment type="caution">
    <text evidence="1">The sequence shown here is derived from an EMBL/GenBank/DDBJ whole genome shotgun (WGS) entry which is preliminary data.</text>
</comment>
<evidence type="ECO:0000313" key="2">
    <source>
        <dbReference type="Proteomes" id="UP001157418"/>
    </source>
</evidence>
<protein>
    <submittedName>
        <fullName evidence="1">Uncharacterized protein</fullName>
    </submittedName>
</protein>
<name>A0AAU9NBJ9_9ASTR</name>